<accession>A0AB32WD75</accession>
<organism evidence="1 2">
    <name type="scientific">Theobroma cacao</name>
    <name type="common">Cacao</name>
    <name type="synonym">Cocoa</name>
    <dbReference type="NCBI Taxonomy" id="3641"/>
    <lineage>
        <taxon>Eukaryota</taxon>
        <taxon>Viridiplantae</taxon>
        <taxon>Streptophyta</taxon>
        <taxon>Embryophyta</taxon>
        <taxon>Tracheophyta</taxon>
        <taxon>Spermatophyta</taxon>
        <taxon>Magnoliopsida</taxon>
        <taxon>eudicotyledons</taxon>
        <taxon>Gunneridae</taxon>
        <taxon>Pentapetalae</taxon>
        <taxon>rosids</taxon>
        <taxon>malvids</taxon>
        <taxon>Malvales</taxon>
        <taxon>Malvaceae</taxon>
        <taxon>Byttnerioideae</taxon>
        <taxon>Theobroma</taxon>
    </lineage>
</organism>
<sequence>MACFVSFSISVPLCSLQIPLKDRYPRKSGLCRLPGLPTTKTGSCRLGTESDIFNLWLTVNEHPIFLPLGAQTKAYFLSVVNIIRLYCQSILMKLFHVVCM</sequence>
<dbReference type="RefSeq" id="XP_017976656.1">
    <property type="nucleotide sequence ID" value="XM_018121167.1"/>
</dbReference>
<dbReference type="GeneID" id="18600448"/>
<evidence type="ECO:0000313" key="1">
    <source>
        <dbReference type="Proteomes" id="UP000694886"/>
    </source>
</evidence>
<name>A0AB32WD75_THECC</name>
<dbReference type="AlphaFoldDB" id="A0AB32WD75"/>
<protein>
    <submittedName>
        <fullName evidence="2">Uncharacterized protein LOC18600448 isoform X2</fullName>
    </submittedName>
</protein>
<proteinExistence type="predicted"/>
<gene>
    <name evidence="2" type="primary">LOC18600448</name>
</gene>
<reference evidence="2" key="2">
    <citation type="submission" date="2025-08" db="UniProtKB">
        <authorList>
            <consortium name="RefSeq"/>
        </authorList>
    </citation>
    <scope>IDENTIFICATION</scope>
</reference>
<dbReference type="Proteomes" id="UP000694886">
    <property type="component" value="Chromosome 5"/>
</dbReference>
<dbReference type="Gramene" id="Tc05v2_t025720.1">
    <property type="protein sequence ID" value="Tc05v2_p025720.1"/>
    <property type="gene ID" value="Tc05v2_g025720"/>
</dbReference>
<evidence type="ECO:0000313" key="2">
    <source>
        <dbReference type="RefSeq" id="XP_017976656.1"/>
    </source>
</evidence>
<reference evidence="1" key="1">
    <citation type="journal article" date="1997" name="Nucleic Acids Res.">
        <title>tRNAscan-SE: a program for improved detection of transfer RNA genes in genomic sequence.</title>
        <authorList>
            <person name="Lowe T.M."/>
            <person name="Eddy S.R."/>
        </authorList>
    </citation>
    <scope>NUCLEOTIDE SEQUENCE [LARGE SCALE GENOMIC DNA]</scope>
    <source>
        <strain evidence="1">r\B97-61/B2</strain>
    </source>
</reference>